<sequence length="108" mass="13031">MDKLKQERDNDERTRMKQRFQKKEGLNEEKPAVTPVLIRLEKKTTKRFDSADFFRGELKEEDSQTQKIEPITNQKNKSKNEEKSKTEKQKSRFAKEIEIEEKKEQKEN</sequence>
<feature type="region of interest" description="Disordered" evidence="1">
    <location>
        <begin position="58"/>
        <end position="108"/>
    </location>
</feature>
<feature type="region of interest" description="Disordered" evidence="1">
    <location>
        <begin position="1"/>
        <end position="33"/>
    </location>
</feature>
<name>A0A9Q0LEL6_ANAIG</name>
<protein>
    <submittedName>
        <fullName evidence="2">Uncharacterized protein</fullName>
    </submittedName>
</protein>
<gene>
    <name evidence="2" type="ORF">M0811_01950</name>
</gene>
<accession>A0A9Q0LEL6</accession>
<organism evidence="2 3">
    <name type="scientific">Anaeramoeba ignava</name>
    <name type="common">Anaerobic marine amoeba</name>
    <dbReference type="NCBI Taxonomy" id="1746090"/>
    <lineage>
        <taxon>Eukaryota</taxon>
        <taxon>Metamonada</taxon>
        <taxon>Anaeramoebidae</taxon>
        <taxon>Anaeramoeba</taxon>
    </lineage>
</organism>
<reference evidence="2" key="1">
    <citation type="submission" date="2022-10" db="EMBL/GenBank/DDBJ databases">
        <title>Novel sulphate-reducing endosymbionts in the free-living metamonad Anaeramoeba.</title>
        <authorList>
            <person name="Jerlstrom-Hultqvist J."/>
            <person name="Cepicka I."/>
            <person name="Gallot-Lavallee L."/>
            <person name="Salas-Leiva D."/>
            <person name="Curtis B.A."/>
            <person name="Zahonova K."/>
            <person name="Pipaliya S."/>
            <person name="Dacks J."/>
            <person name="Roger A.J."/>
        </authorList>
    </citation>
    <scope>NUCLEOTIDE SEQUENCE</scope>
    <source>
        <strain evidence="2">BMAN</strain>
    </source>
</reference>
<keyword evidence="3" id="KW-1185">Reference proteome</keyword>
<dbReference type="EMBL" id="JAPDFW010000092">
    <property type="protein sequence ID" value="KAJ5070969.1"/>
    <property type="molecule type" value="Genomic_DNA"/>
</dbReference>
<evidence type="ECO:0000313" key="2">
    <source>
        <dbReference type="EMBL" id="KAJ5070969.1"/>
    </source>
</evidence>
<comment type="caution">
    <text evidence="2">The sequence shown here is derived from an EMBL/GenBank/DDBJ whole genome shotgun (WGS) entry which is preliminary data.</text>
</comment>
<feature type="compositionally biased region" description="Basic and acidic residues" evidence="1">
    <location>
        <begin position="78"/>
        <end position="108"/>
    </location>
</feature>
<evidence type="ECO:0000256" key="1">
    <source>
        <dbReference type="SAM" id="MobiDB-lite"/>
    </source>
</evidence>
<dbReference type="AlphaFoldDB" id="A0A9Q0LEL6"/>
<evidence type="ECO:0000313" key="3">
    <source>
        <dbReference type="Proteomes" id="UP001149090"/>
    </source>
</evidence>
<proteinExistence type="predicted"/>
<dbReference type="Proteomes" id="UP001149090">
    <property type="component" value="Unassembled WGS sequence"/>
</dbReference>
<feature type="compositionally biased region" description="Basic and acidic residues" evidence="1">
    <location>
        <begin position="1"/>
        <end position="31"/>
    </location>
</feature>